<organism evidence="2 3">
    <name type="scientific">Histophilus somni</name>
    <name type="common">Haemophilus somnus</name>
    <dbReference type="NCBI Taxonomy" id="731"/>
    <lineage>
        <taxon>Bacteria</taxon>
        <taxon>Pseudomonadati</taxon>
        <taxon>Pseudomonadota</taxon>
        <taxon>Gammaproteobacteria</taxon>
        <taxon>Pasteurellales</taxon>
        <taxon>Pasteurellaceae</taxon>
        <taxon>Histophilus</taxon>
    </lineage>
</organism>
<name>A0AAX2RWY6_HISSO</name>
<sequence length="72" mass="8785">MTDHVDRANEYTEIMQQLAIQKHQQKTRKKSTVKYCLDCQEEIPEIRQQNGYCRCIDCQRIIEKHQRIYRIS</sequence>
<evidence type="ECO:0000256" key="1">
    <source>
        <dbReference type="PROSITE-ProRule" id="PRU00510"/>
    </source>
</evidence>
<evidence type="ECO:0000313" key="3">
    <source>
        <dbReference type="Proteomes" id="UP000297565"/>
    </source>
</evidence>
<evidence type="ECO:0000313" key="2">
    <source>
        <dbReference type="EMBL" id="TEW26965.1"/>
    </source>
</evidence>
<dbReference type="Proteomes" id="UP000297565">
    <property type="component" value="Unassembled WGS sequence"/>
</dbReference>
<accession>A0AAX2RWY6</accession>
<gene>
    <name evidence="2" type="ORF">E2R48_10065</name>
</gene>
<protein>
    <submittedName>
        <fullName evidence="2">TraR/DksA family transcriptional regulator</fullName>
    </submittedName>
</protein>
<dbReference type="AlphaFoldDB" id="A0AAX2RWY6"/>
<dbReference type="EMBL" id="SNRV01000045">
    <property type="protein sequence ID" value="TEW26965.1"/>
    <property type="molecule type" value="Genomic_DNA"/>
</dbReference>
<comment type="caution">
    <text evidence="2">The sequence shown here is derived from an EMBL/GenBank/DDBJ whole genome shotgun (WGS) entry which is preliminary data.</text>
</comment>
<dbReference type="PROSITE" id="PS51128">
    <property type="entry name" value="ZF_DKSA_2"/>
    <property type="match status" value="1"/>
</dbReference>
<proteinExistence type="predicted"/>
<dbReference type="RefSeq" id="WP_132995637.1">
    <property type="nucleotide sequence ID" value="NZ_CP186878.1"/>
</dbReference>
<reference evidence="2 3" key="1">
    <citation type="submission" date="2019-03" db="EMBL/GenBank/DDBJ databases">
        <title>Horizontal Gene Transfer Machinery in Histophilus somni.</title>
        <authorList>
            <person name="Mostafa Nazari M."/>
            <person name="Liljebjelke K."/>
        </authorList>
    </citation>
    <scope>NUCLEOTIDE SEQUENCE [LARGE SCALE GENOMIC DNA]</scope>
    <source>
        <strain evidence="2 3">UOC-EPH-KLM-04</strain>
    </source>
</reference>
<comment type="caution">
    <text evidence="1">Lacks conserved residue(s) required for the propagation of feature annotation.</text>
</comment>